<dbReference type="EMBL" id="HBEY01013107">
    <property type="protein sequence ID" value="CAD8602979.1"/>
    <property type="molecule type" value="Transcribed_RNA"/>
</dbReference>
<organism evidence="1">
    <name type="scientific">Coccolithus braarudii</name>
    <dbReference type="NCBI Taxonomy" id="221442"/>
    <lineage>
        <taxon>Eukaryota</taxon>
        <taxon>Haptista</taxon>
        <taxon>Haptophyta</taxon>
        <taxon>Prymnesiophyceae</taxon>
        <taxon>Coccolithales</taxon>
        <taxon>Coccolithaceae</taxon>
        <taxon>Coccolithus</taxon>
    </lineage>
</organism>
<dbReference type="Pfam" id="PF02033">
    <property type="entry name" value="RBFA"/>
    <property type="match status" value="1"/>
</dbReference>
<dbReference type="AlphaFoldDB" id="A0A7S0Q000"/>
<dbReference type="GO" id="GO:0006364">
    <property type="term" value="P:rRNA processing"/>
    <property type="evidence" value="ECO:0007669"/>
    <property type="project" value="InterPro"/>
</dbReference>
<dbReference type="InterPro" id="IPR000238">
    <property type="entry name" value="RbfA"/>
</dbReference>
<dbReference type="Gene3D" id="3.30.300.20">
    <property type="match status" value="1"/>
</dbReference>
<name>A0A7S0Q000_9EUKA</name>
<dbReference type="InterPro" id="IPR023799">
    <property type="entry name" value="RbfA_dom_sf"/>
</dbReference>
<gene>
    <name evidence="1" type="ORF">CPEL01642_LOCUS6312</name>
</gene>
<dbReference type="InterPro" id="IPR015946">
    <property type="entry name" value="KH_dom-like_a/b"/>
</dbReference>
<evidence type="ECO:0008006" key="2">
    <source>
        <dbReference type="Google" id="ProtNLM"/>
    </source>
</evidence>
<reference evidence="1" key="1">
    <citation type="submission" date="2021-01" db="EMBL/GenBank/DDBJ databases">
        <authorList>
            <person name="Corre E."/>
            <person name="Pelletier E."/>
            <person name="Niang G."/>
            <person name="Scheremetjew M."/>
            <person name="Finn R."/>
            <person name="Kale V."/>
            <person name="Holt S."/>
            <person name="Cochrane G."/>
            <person name="Meng A."/>
            <person name="Brown T."/>
            <person name="Cohen L."/>
        </authorList>
    </citation>
    <scope>NUCLEOTIDE SEQUENCE</scope>
    <source>
        <strain evidence="1">PLY182g</strain>
    </source>
</reference>
<proteinExistence type="predicted"/>
<sequence length="149" mass="17201">MRSFVLRSPRQQRASSQIMRLLLEGFGRGLVRDRVLRDGRALSLTAVDVSPDLQVARVFWERADGNARERDIKAALERRKSALNLHINAYLRQRLATKLEFHHESLRTSPHDRRMHDLFDTLAAETEAWGKQCGDKRARDSTSVDDKHV</sequence>
<evidence type="ECO:0000313" key="1">
    <source>
        <dbReference type="EMBL" id="CAD8602979.1"/>
    </source>
</evidence>
<protein>
    <recommendedName>
        <fullName evidence="2">Ribosome-binding factor A</fullName>
    </recommendedName>
</protein>
<accession>A0A7S0Q000</accession>
<dbReference type="SUPFAM" id="SSF89919">
    <property type="entry name" value="Ribosome-binding factor A, RbfA"/>
    <property type="match status" value="1"/>
</dbReference>